<feature type="signal peptide" evidence="1">
    <location>
        <begin position="1"/>
        <end position="17"/>
    </location>
</feature>
<protein>
    <submittedName>
        <fullName evidence="2">Uncharacterized protein</fullName>
    </submittedName>
</protein>
<comment type="caution">
    <text evidence="2">The sequence shown here is derived from an EMBL/GenBank/DDBJ whole genome shotgun (WGS) entry which is preliminary data.</text>
</comment>
<proteinExistence type="predicted"/>
<evidence type="ECO:0000256" key="1">
    <source>
        <dbReference type="SAM" id="SignalP"/>
    </source>
</evidence>
<dbReference type="Proteomes" id="UP000887116">
    <property type="component" value="Unassembled WGS sequence"/>
</dbReference>
<sequence>MSSWMLIFSACVATALAGNLHHDASDVGDYGNYNEWRKVICEKKSDDLYNDMNACFKMESKMIIDATTECIHEIAPDVEGTVVAFVQKACEDKSVFKKMDECFAEYEANVEFKKQMELKPEVKACYEEILKKYEITELMHYLDGSSHEGN</sequence>
<reference evidence="2" key="1">
    <citation type="submission" date="2020-07" db="EMBL/GenBank/DDBJ databases">
        <title>Multicomponent nature underlies the extraordinary mechanical properties of spider dragline silk.</title>
        <authorList>
            <person name="Kono N."/>
            <person name="Nakamura H."/>
            <person name="Mori M."/>
            <person name="Yoshida Y."/>
            <person name="Ohtoshi R."/>
            <person name="Malay A.D."/>
            <person name="Moran D.A.P."/>
            <person name="Tomita M."/>
            <person name="Numata K."/>
            <person name="Arakawa K."/>
        </authorList>
    </citation>
    <scope>NUCLEOTIDE SEQUENCE</scope>
</reference>
<keyword evidence="3" id="KW-1185">Reference proteome</keyword>
<gene>
    <name evidence="2" type="primary">AVEN_58937_1</name>
    <name evidence="2" type="ORF">TNCT_801</name>
</gene>
<dbReference type="OrthoDB" id="6421316at2759"/>
<accession>A0A8X6FZ08</accession>
<keyword evidence="1" id="KW-0732">Signal</keyword>
<dbReference type="AlphaFoldDB" id="A0A8X6FZ08"/>
<name>A0A8X6FZ08_TRICU</name>
<organism evidence="2 3">
    <name type="scientific">Trichonephila clavata</name>
    <name type="common">Joro spider</name>
    <name type="synonym">Nephila clavata</name>
    <dbReference type="NCBI Taxonomy" id="2740835"/>
    <lineage>
        <taxon>Eukaryota</taxon>
        <taxon>Metazoa</taxon>
        <taxon>Ecdysozoa</taxon>
        <taxon>Arthropoda</taxon>
        <taxon>Chelicerata</taxon>
        <taxon>Arachnida</taxon>
        <taxon>Araneae</taxon>
        <taxon>Araneomorphae</taxon>
        <taxon>Entelegynae</taxon>
        <taxon>Araneoidea</taxon>
        <taxon>Nephilidae</taxon>
        <taxon>Trichonephila</taxon>
    </lineage>
</organism>
<dbReference type="EMBL" id="BMAO01004038">
    <property type="protein sequence ID" value="GFQ91883.1"/>
    <property type="molecule type" value="Genomic_DNA"/>
</dbReference>
<feature type="chain" id="PRO_5036454382" evidence="1">
    <location>
        <begin position="18"/>
        <end position="150"/>
    </location>
</feature>
<evidence type="ECO:0000313" key="3">
    <source>
        <dbReference type="Proteomes" id="UP000887116"/>
    </source>
</evidence>
<evidence type="ECO:0000313" key="2">
    <source>
        <dbReference type="EMBL" id="GFQ91883.1"/>
    </source>
</evidence>